<proteinExistence type="predicted"/>
<sequence>MVRALFILSLITSALFANKVIYFSYDEVPQRVIKGQIFDVTVKTLSTVKNFQDIKYKFSDHKGIRVLNKVPYRVKKGKFYYDTFKLYLTSSRAKLPDIEAYLVSSQEYDSTTIKGSDLNIITLNPQRDFSHVIADSFSLKNYKTTSYDNKHNIVVFSATAENSMLNAMHFKNVYKQGQESLKQSLKNGKVTYFVVIDKKYETFTFSYFNLLENKFLDIKIPIIVDDDSVATQTDLKPQNQSHEKIKMYIAIAVAVLLAVLIVWRKKYIYLILVVFPLGYIYFIATPQQEVCIKKDASIHLLPVDNGTIFEVTENQKYLLKEGSVKNYIKVRLENEKIGWVKNEDTCSY</sequence>
<name>A0A7M1AY12_9BACT</name>
<dbReference type="AlphaFoldDB" id="A0A7M1AY12"/>
<evidence type="ECO:0000313" key="3">
    <source>
        <dbReference type="Proteomes" id="UP000593910"/>
    </source>
</evidence>
<evidence type="ECO:0000313" key="2">
    <source>
        <dbReference type="EMBL" id="QOP42343.1"/>
    </source>
</evidence>
<keyword evidence="3" id="KW-1185">Reference proteome</keyword>
<reference evidence="2 3" key="1">
    <citation type="submission" date="2019-06" db="EMBL/GenBank/DDBJ databases">
        <title>Sulfurimonas gotlandica sp. nov., a chemoautotrophic and psychrotolerant epsilonproteobacterium isolated from a pelagic redoxcline, and an emended description of the genus Sulfurimonas.</title>
        <authorList>
            <person name="Wang S."/>
            <person name="Jiang L."/>
            <person name="Shao Z."/>
        </authorList>
    </citation>
    <scope>NUCLEOTIDE SEQUENCE [LARGE SCALE GENOMIC DNA]</scope>
    <source>
        <strain evidence="2 3">B2</strain>
    </source>
</reference>
<organism evidence="2 3">
    <name type="scientific">Sulfurimonas marina</name>
    <dbReference type="NCBI Taxonomy" id="2590551"/>
    <lineage>
        <taxon>Bacteria</taxon>
        <taxon>Pseudomonadati</taxon>
        <taxon>Campylobacterota</taxon>
        <taxon>Epsilonproteobacteria</taxon>
        <taxon>Campylobacterales</taxon>
        <taxon>Sulfurimonadaceae</taxon>
        <taxon>Sulfurimonas</taxon>
    </lineage>
</organism>
<feature type="transmembrane region" description="Helical" evidence="1">
    <location>
        <begin position="245"/>
        <end position="262"/>
    </location>
</feature>
<protein>
    <recommendedName>
        <fullName evidence="4">SH3 domain-containing protein</fullName>
    </recommendedName>
</protein>
<keyword evidence="1" id="KW-0472">Membrane</keyword>
<keyword evidence="1" id="KW-0812">Transmembrane</keyword>
<keyword evidence="1" id="KW-1133">Transmembrane helix</keyword>
<gene>
    <name evidence="2" type="ORF">FJR03_02525</name>
</gene>
<dbReference type="EMBL" id="CP041165">
    <property type="protein sequence ID" value="QOP42343.1"/>
    <property type="molecule type" value="Genomic_DNA"/>
</dbReference>
<evidence type="ECO:0000256" key="1">
    <source>
        <dbReference type="SAM" id="Phobius"/>
    </source>
</evidence>
<feature type="transmembrane region" description="Helical" evidence="1">
    <location>
        <begin position="267"/>
        <end position="284"/>
    </location>
</feature>
<dbReference type="KEGG" id="smax:FJR03_02525"/>
<evidence type="ECO:0008006" key="4">
    <source>
        <dbReference type="Google" id="ProtNLM"/>
    </source>
</evidence>
<dbReference type="Proteomes" id="UP000593910">
    <property type="component" value="Chromosome"/>
</dbReference>
<accession>A0A7M1AY12</accession>